<dbReference type="InterPro" id="IPR006665">
    <property type="entry name" value="OmpA-like"/>
</dbReference>
<organism evidence="7 8">
    <name type="scientific">Heminiphilus faecis</name>
    <dbReference type="NCBI Taxonomy" id="2601703"/>
    <lineage>
        <taxon>Bacteria</taxon>
        <taxon>Pseudomonadati</taxon>
        <taxon>Bacteroidota</taxon>
        <taxon>Bacteroidia</taxon>
        <taxon>Bacteroidales</taxon>
        <taxon>Muribaculaceae</taxon>
        <taxon>Heminiphilus</taxon>
    </lineage>
</organism>
<comment type="caution">
    <text evidence="7">The sequence shown here is derived from an EMBL/GenBank/DDBJ whole genome shotgun (WGS) entry which is preliminary data.</text>
</comment>
<evidence type="ECO:0000313" key="7">
    <source>
        <dbReference type="EMBL" id="MEY8246195.1"/>
    </source>
</evidence>
<dbReference type="PROSITE" id="PS51123">
    <property type="entry name" value="OMPA_2"/>
    <property type="match status" value="1"/>
</dbReference>
<dbReference type="Proteomes" id="UP001565200">
    <property type="component" value="Unassembled WGS sequence"/>
</dbReference>
<dbReference type="InterPro" id="IPR036737">
    <property type="entry name" value="OmpA-like_sf"/>
</dbReference>
<dbReference type="PANTHER" id="PTHR30329">
    <property type="entry name" value="STATOR ELEMENT OF FLAGELLAR MOTOR COMPLEX"/>
    <property type="match status" value="1"/>
</dbReference>
<protein>
    <submittedName>
        <fullName evidence="7">OmpA family protein</fullName>
    </submittedName>
</protein>
<evidence type="ECO:0000313" key="8">
    <source>
        <dbReference type="Proteomes" id="UP001565200"/>
    </source>
</evidence>
<keyword evidence="2 4" id="KW-0472">Membrane</keyword>
<dbReference type="PRINTS" id="PR01021">
    <property type="entry name" value="OMPADOMAIN"/>
</dbReference>
<sequence length="250" mass="26161">MAKNDMTHKKLAAHKQPLGIAAHPEPLGLPVHKIPLMVGAPADAALVSGVVPAATASMKWGVFATILGLALVVAGFLFFVGHDRFNEKKPLLTGAQWQKAVDGETIGMYGLSGDKVAKSTAVYNDVASGRDASGKLAAGHTDASEAGGDAIDKVVYLFAYDSAGVPESATLNKVVDRAKAMGETVTVKAYTDATGNADYNRKLSERRAKAIGDYLIAHGVPASRVNTIGMGPTNAFSDNAHDRRAEITFD</sequence>
<dbReference type="InterPro" id="IPR050330">
    <property type="entry name" value="Bact_OuterMem_StrucFunc"/>
</dbReference>
<feature type="transmembrane region" description="Helical" evidence="5">
    <location>
        <begin position="60"/>
        <end position="80"/>
    </location>
</feature>
<dbReference type="PANTHER" id="PTHR30329:SF21">
    <property type="entry name" value="LIPOPROTEIN YIAD-RELATED"/>
    <property type="match status" value="1"/>
</dbReference>
<gene>
    <name evidence="7" type="ORF">AAK873_11300</name>
</gene>
<evidence type="ECO:0000256" key="3">
    <source>
        <dbReference type="ARBA" id="ARBA00023237"/>
    </source>
</evidence>
<name>A0ABV4CXQ3_9BACT</name>
<evidence type="ECO:0000256" key="2">
    <source>
        <dbReference type="ARBA" id="ARBA00023136"/>
    </source>
</evidence>
<evidence type="ECO:0000256" key="4">
    <source>
        <dbReference type="PROSITE-ProRule" id="PRU00473"/>
    </source>
</evidence>
<dbReference type="CDD" id="cd07185">
    <property type="entry name" value="OmpA_C-like"/>
    <property type="match status" value="1"/>
</dbReference>
<proteinExistence type="predicted"/>
<dbReference type="InterPro" id="IPR006664">
    <property type="entry name" value="OMP_bac"/>
</dbReference>
<evidence type="ECO:0000259" key="6">
    <source>
        <dbReference type="PROSITE" id="PS51123"/>
    </source>
</evidence>
<keyword evidence="5" id="KW-1133">Transmembrane helix</keyword>
<comment type="subcellular location">
    <subcellularLocation>
        <location evidence="1">Cell outer membrane</location>
    </subcellularLocation>
</comment>
<feature type="domain" description="OmpA-like" evidence="6">
    <location>
        <begin position="145"/>
        <end position="250"/>
    </location>
</feature>
<keyword evidence="8" id="KW-1185">Reference proteome</keyword>
<evidence type="ECO:0000256" key="1">
    <source>
        <dbReference type="ARBA" id="ARBA00004442"/>
    </source>
</evidence>
<evidence type="ECO:0000256" key="5">
    <source>
        <dbReference type="SAM" id="Phobius"/>
    </source>
</evidence>
<reference evidence="7 8" key="1">
    <citation type="submission" date="2024-03" db="EMBL/GenBank/DDBJ databases">
        <title>Mouse gut bacterial collection (mGBC) of GemPharmatech.</title>
        <authorList>
            <person name="He Y."/>
            <person name="Dong L."/>
            <person name="Wu D."/>
            <person name="Gao X."/>
            <person name="Lin Z."/>
        </authorList>
    </citation>
    <scope>NUCLEOTIDE SEQUENCE [LARGE SCALE GENOMIC DNA]</scope>
    <source>
        <strain evidence="7 8">54-13</strain>
    </source>
</reference>
<dbReference type="Gene3D" id="3.30.1330.60">
    <property type="entry name" value="OmpA-like domain"/>
    <property type="match status" value="1"/>
</dbReference>
<accession>A0ABV4CXQ3</accession>
<dbReference type="Pfam" id="PF00691">
    <property type="entry name" value="OmpA"/>
    <property type="match status" value="1"/>
</dbReference>
<dbReference type="EMBL" id="JBCLPP010000036">
    <property type="protein sequence ID" value="MEY8246195.1"/>
    <property type="molecule type" value="Genomic_DNA"/>
</dbReference>
<dbReference type="SUPFAM" id="SSF103088">
    <property type="entry name" value="OmpA-like"/>
    <property type="match status" value="1"/>
</dbReference>
<keyword evidence="5" id="KW-0812">Transmembrane</keyword>
<dbReference type="RefSeq" id="WP_235898076.1">
    <property type="nucleotide sequence ID" value="NZ_JBCLPP010000036.1"/>
</dbReference>
<keyword evidence="3" id="KW-0998">Cell outer membrane</keyword>